<reference evidence="2" key="1">
    <citation type="submission" date="2017-09" db="EMBL/GenBank/DDBJ databases">
        <title>Depth-based differentiation of microbial function through sediment-hosted aquifers and enrichment of novel symbionts in the deep terrestrial subsurface.</title>
        <authorList>
            <person name="Probst A.J."/>
            <person name="Ladd B."/>
            <person name="Jarett J.K."/>
            <person name="Geller-Mcgrath D.E."/>
            <person name="Sieber C.M.K."/>
            <person name="Emerson J.B."/>
            <person name="Anantharaman K."/>
            <person name="Thomas B.C."/>
            <person name="Malmstrom R."/>
            <person name="Stieglmeier M."/>
            <person name="Klingl A."/>
            <person name="Woyke T."/>
            <person name="Ryan C.M."/>
            <person name="Banfield J.F."/>
        </authorList>
    </citation>
    <scope>NUCLEOTIDE SEQUENCE [LARGE SCALE GENOMIC DNA]</scope>
</reference>
<comment type="caution">
    <text evidence="1">The sequence shown here is derived from an EMBL/GenBank/DDBJ whole genome shotgun (WGS) entry which is preliminary data.</text>
</comment>
<proteinExistence type="predicted"/>
<dbReference type="AlphaFoldDB" id="A0A2M7CIZ9"/>
<dbReference type="Proteomes" id="UP000229966">
    <property type="component" value="Unassembled WGS sequence"/>
</dbReference>
<accession>A0A2M7CIZ9</accession>
<dbReference type="EMBL" id="PEUM01000017">
    <property type="protein sequence ID" value="PIV25627.1"/>
    <property type="molecule type" value="Genomic_DNA"/>
</dbReference>
<gene>
    <name evidence="1" type="ORF">COS38_00625</name>
</gene>
<sequence length="84" mass="9429">MRARVGGVNTTSLIGDAFRKAKYEIAAAKKEATKARAGKKLVLSVVERIPSPQPPSFLPALAFRFQFFRRHRISCQQSWRVAVN</sequence>
<evidence type="ECO:0000313" key="2">
    <source>
        <dbReference type="Proteomes" id="UP000229966"/>
    </source>
</evidence>
<organism evidence="1 2">
    <name type="scientific">Candidatus Berkelbacteria bacterium CG03_land_8_20_14_0_80_40_36</name>
    <dbReference type="NCBI Taxonomy" id="1974509"/>
    <lineage>
        <taxon>Bacteria</taxon>
        <taxon>Candidatus Berkelbacteria</taxon>
    </lineage>
</organism>
<name>A0A2M7CIZ9_9BACT</name>
<evidence type="ECO:0000313" key="1">
    <source>
        <dbReference type="EMBL" id="PIV25627.1"/>
    </source>
</evidence>
<protein>
    <submittedName>
        <fullName evidence="1">Uncharacterized protein</fullName>
    </submittedName>
</protein>